<proteinExistence type="predicted"/>
<keyword evidence="2" id="KW-1185">Reference proteome</keyword>
<evidence type="ECO:0000313" key="1">
    <source>
        <dbReference type="EMBL" id="UYP17429.1"/>
    </source>
</evidence>
<dbReference type="EMBL" id="CP107551">
    <property type="protein sequence ID" value="UYP17429.1"/>
    <property type="molecule type" value="Genomic_DNA"/>
</dbReference>
<sequence length="326" mass="34093">MKRRAAALLATTAVLLAACGSDDGESASETTGAESGAFPATIETMFGPVTVEEQSERVVALGWGDAETALALGVEPVGASDWLAFGGDGVGPWVEDGYSESPEIIGTVEPSFEQIAALTPDLILDTASSGEQARYDTLSGIATTIGPPEGATAYQTPRDAQITMVATALGVPEKGEELVTELDEQFAQAAADHPEFAGKTVTVAAYTSDGWGAYVSRDARVQFLQDLGFVNNPAVEAMAGDNFFVPVSDENLGMLDSDLLLVLPIYVDSAEVTENPLFQQLPVVQDGRYLVLDSGSDVANAISLNSALSIPFALDQLVPQLAERVD</sequence>
<dbReference type="Proteomes" id="UP001156484">
    <property type="component" value="Chromosome"/>
</dbReference>
<name>A0ACD4DBH0_9NOCA</name>
<protein>
    <submittedName>
        <fullName evidence="1">Iron-siderophore ABC transporter substrate-binding protein</fullName>
    </submittedName>
</protein>
<gene>
    <name evidence="1" type="ORF">OED52_12005</name>
</gene>
<evidence type="ECO:0000313" key="2">
    <source>
        <dbReference type="Proteomes" id="UP001156484"/>
    </source>
</evidence>
<accession>A0ACD4DBH0</accession>
<reference evidence="1" key="1">
    <citation type="submission" date="2022-10" db="EMBL/GenBank/DDBJ databases">
        <title>Rhodococcus ferula Z13 complete genome.</title>
        <authorList>
            <person name="Long X."/>
            <person name="Zang M."/>
        </authorList>
    </citation>
    <scope>NUCLEOTIDE SEQUENCE</scope>
    <source>
        <strain evidence="1">Z13</strain>
    </source>
</reference>
<organism evidence="1 2">
    <name type="scientific">Rhodococcus sacchari</name>
    <dbReference type="NCBI Taxonomy" id="2962047"/>
    <lineage>
        <taxon>Bacteria</taxon>
        <taxon>Bacillati</taxon>
        <taxon>Actinomycetota</taxon>
        <taxon>Actinomycetes</taxon>
        <taxon>Mycobacteriales</taxon>
        <taxon>Nocardiaceae</taxon>
        <taxon>Rhodococcus</taxon>
    </lineage>
</organism>